<accession>J9G3R4</accession>
<protein>
    <submittedName>
        <fullName evidence="1">Uncharacterized protein</fullName>
    </submittedName>
</protein>
<feature type="non-terminal residue" evidence="1">
    <location>
        <position position="1"/>
    </location>
</feature>
<dbReference type="EMBL" id="AMCI01006527">
    <property type="protein sequence ID" value="EJW94174.1"/>
    <property type="molecule type" value="Genomic_DNA"/>
</dbReference>
<organism evidence="1">
    <name type="scientific">gut metagenome</name>
    <dbReference type="NCBI Taxonomy" id="749906"/>
    <lineage>
        <taxon>unclassified sequences</taxon>
        <taxon>metagenomes</taxon>
        <taxon>organismal metagenomes</taxon>
    </lineage>
</organism>
<gene>
    <name evidence="1" type="ORF">EVA_17718</name>
</gene>
<reference evidence="1" key="1">
    <citation type="journal article" date="2012" name="PLoS ONE">
        <title>Gene sets for utilization of primary and secondary nutrition supplies in the distal gut of endangered iberian lynx.</title>
        <authorList>
            <person name="Alcaide M."/>
            <person name="Messina E."/>
            <person name="Richter M."/>
            <person name="Bargiela R."/>
            <person name="Peplies J."/>
            <person name="Huws S.A."/>
            <person name="Newbold C.J."/>
            <person name="Golyshin P.N."/>
            <person name="Simon M.A."/>
            <person name="Lopez G."/>
            <person name="Yakimov M.M."/>
            <person name="Ferrer M."/>
        </authorList>
    </citation>
    <scope>NUCLEOTIDE SEQUENCE</scope>
</reference>
<sequence length="114" mass="12751">IPLLKLQMQCAADVLDLTLVTDEPENCPADYPRPDLWPDRLSGQLLDKDGAIVWKLQSVQNRLVFDAPQKSSKDSSEPVLNCRAVYRALGHFGALLNTDTLTYSTDANGLNFWF</sequence>
<name>J9G3R4_9ZZZZ</name>
<comment type="caution">
    <text evidence="1">The sequence shown here is derived from an EMBL/GenBank/DDBJ whole genome shotgun (WGS) entry which is preliminary data.</text>
</comment>
<proteinExistence type="predicted"/>
<dbReference type="AlphaFoldDB" id="J9G3R4"/>
<evidence type="ECO:0000313" key="1">
    <source>
        <dbReference type="EMBL" id="EJW94174.1"/>
    </source>
</evidence>